<dbReference type="Pfam" id="PF04480">
    <property type="entry name" value="DUF559"/>
    <property type="match status" value="1"/>
</dbReference>
<feature type="region of interest" description="Disordered" evidence="1">
    <location>
        <begin position="346"/>
        <end position="366"/>
    </location>
</feature>
<name>A0A7K3LTL5_9ACTN</name>
<feature type="compositionally biased region" description="Polar residues" evidence="1">
    <location>
        <begin position="210"/>
        <end position="228"/>
    </location>
</feature>
<evidence type="ECO:0000259" key="2">
    <source>
        <dbReference type="Pfam" id="PF04480"/>
    </source>
</evidence>
<dbReference type="InterPro" id="IPR007569">
    <property type="entry name" value="DUF559"/>
</dbReference>
<gene>
    <name evidence="3" type="ORF">GYA93_18605</name>
</gene>
<keyword evidence="4" id="KW-1185">Reference proteome</keyword>
<evidence type="ECO:0000313" key="3">
    <source>
        <dbReference type="EMBL" id="NDK91572.1"/>
    </source>
</evidence>
<feature type="region of interest" description="Disordered" evidence="1">
    <location>
        <begin position="210"/>
        <end position="247"/>
    </location>
</feature>
<dbReference type="InterPro" id="IPR047216">
    <property type="entry name" value="Endonuclease_DUF559_bact"/>
</dbReference>
<dbReference type="AlphaFoldDB" id="A0A7K3LTL5"/>
<evidence type="ECO:0000313" key="4">
    <source>
        <dbReference type="Proteomes" id="UP000466307"/>
    </source>
</evidence>
<comment type="caution">
    <text evidence="3">The sequence shown here is derived from an EMBL/GenBank/DDBJ whole genome shotgun (WGS) entry which is preliminary data.</text>
</comment>
<proteinExistence type="predicted"/>
<dbReference type="SUPFAM" id="SSF52980">
    <property type="entry name" value="Restriction endonuclease-like"/>
    <property type="match status" value="1"/>
</dbReference>
<protein>
    <submittedName>
        <fullName evidence="3">DUF559 domain-containing protein</fullName>
    </submittedName>
</protein>
<evidence type="ECO:0000256" key="1">
    <source>
        <dbReference type="SAM" id="MobiDB-lite"/>
    </source>
</evidence>
<reference evidence="3 4" key="1">
    <citation type="submission" date="2020-01" db="EMBL/GenBank/DDBJ databases">
        <title>Investigation of new actinobacteria for the biodesulphurisation of diesel fuel.</title>
        <authorList>
            <person name="Athi Narayanan S.M."/>
        </authorList>
    </citation>
    <scope>NUCLEOTIDE SEQUENCE [LARGE SCALE GENOMIC DNA]</scope>
    <source>
        <strain evidence="3 4">213E</strain>
    </source>
</reference>
<accession>A0A7K3LTL5</accession>
<organism evidence="3 4">
    <name type="scientific">Gordonia desulfuricans</name>
    <dbReference type="NCBI Taxonomy" id="89051"/>
    <lineage>
        <taxon>Bacteria</taxon>
        <taxon>Bacillati</taxon>
        <taxon>Actinomycetota</taxon>
        <taxon>Actinomycetes</taxon>
        <taxon>Mycobacteriales</taxon>
        <taxon>Gordoniaceae</taxon>
        <taxon>Gordonia</taxon>
    </lineage>
</organism>
<dbReference type="InterPro" id="IPR011335">
    <property type="entry name" value="Restrct_endonuc-II-like"/>
</dbReference>
<sequence>MNDATRPPIRAAVRPGHVVRLNDVTGDALDQLVDQVAPDLPVILDYRGPDDRSAHAVASEVLDALELILIALFPSWLPGGAPGQLWDVSDAQSAARELCSSSRLSPAVTVELARSAAAGTRPRRHPAAELRATGLVDLLRHAYGRPDVVLAIRASGDLSADAQHAAVTACEWLAYHGRLTVWLTDDALPAVERVPVLRLRSTAADIQQDATASQTAITEPAHTETTPPVLSVSRPTGAPAPHSAAEQALEASLSRQRWAQDRRWNRAPDDLDPLTPSIIVDLMWTAERIVVEVDGADHRRPGKYARDRARDNMLQRHGYLVLRYTNEQVLADADLVAAELREMIEARHTDDDHPTGSREHQWTTRS</sequence>
<dbReference type="Gene3D" id="3.40.960.10">
    <property type="entry name" value="VSR Endonuclease"/>
    <property type="match status" value="1"/>
</dbReference>
<feature type="domain" description="DUF559" evidence="2">
    <location>
        <begin position="276"/>
        <end position="344"/>
    </location>
</feature>
<dbReference type="Proteomes" id="UP000466307">
    <property type="component" value="Unassembled WGS sequence"/>
</dbReference>
<dbReference type="EMBL" id="JAADZU010000073">
    <property type="protein sequence ID" value="NDK91572.1"/>
    <property type="molecule type" value="Genomic_DNA"/>
</dbReference>
<dbReference type="PANTHER" id="PTHR38590">
    <property type="entry name" value="BLL0828 PROTEIN"/>
    <property type="match status" value="1"/>
</dbReference>
<dbReference type="PANTHER" id="PTHR38590:SF1">
    <property type="entry name" value="BLL0828 PROTEIN"/>
    <property type="match status" value="1"/>
</dbReference>